<dbReference type="Proteomes" id="UP000199136">
    <property type="component" value="Unassembled WGS sequence"/>
</dbReference>
<dbReference type="GO" id="GO:0031388">
    <property type="term" value="P:organic acid phosphorylation"/>
    <property type="evidence" value="ECO:0007669"/>
    <property type="project" value="UniProtKB-UniRule"/>
</dbReference>
<keyword evidence="3 4" id="KW-0418">Kinase</keyword>
<evidence type="ECO:0000256" key="1">
    <source>
        <dbReference type="ARBA" id="ARBA00006284"/>
    </source>
</evidence>
<dbReference type="PIRSF" id="PIRSF006078">
    <property type="entry name" value="GlxK"/>
    <property type="match status" value="1"/>
</dbReference>
<comment type="similarity">
    <text evidence="1 4">Belongs to the glycerate kinase type-1 family.</text>
</comment>
<dbReference type="STRING" id="82801.SAMN04488506_1158"/>
<dbReference type="Gene3D" id="3.90.1510.10">
    <property type="entry name" value="Glycerate kinase, domain 2"/>
    <property type="match status" value="1"/>
</dbReference>
<dbReference type="OrthoDB" id="9774290at2"/>
<evidence type="ECO:0000313" key="5">
    <source>
        <dbReference type="EMBL" id="SFQ26405.1"/>
    </source>
</evidence>
<dbReference type="NCBIfam" id="TIGR00045">
    <property type="entry name" value="glycerate kinase"/>
    <property type="match status" value="1"/>
</dbReference>
<evidence type="ECO:0000256" key="4">
    <source>
        <dbReference type="PIRNR" id="PIRNR006078"/>
    </source>
</evidence>
<dbReference type="PANTHER" id="PTHR21599">
    <property type="entry name" value="GLYCERATE KINASE"/>
    <property type="match status" value="1"/>
</dbReference>
<dbReference type="RefSeq" id="WP_092480217.1">
    <property type="nucleotide sequence ID" value="NZ_FOXW01000004.1"/>
</dbReference>
<evidence type="ECO:0000313" key="6">
    <source>
        <dbReference type="Proteomes" id="UP000199136"/>
    </source>
</evidence>
<dbReference type="GO" id="GO:0008887">
    <property type="term" value="F:glycerate kinase activity"/>
    <property type="evidence" value="ECO:0007669"/>
    <property type="project" value="UniProtKB-UniRule"/>
</dbReference>
<evidence type="ECO:0000256" key="3">
    <source>
        <dbReference type="ARBA" id="ARBA00022777"/>
    </source>
</evidence>
<dbReference type="InterPro" id="IPR036129">
    <property type="entry name" value="Glycerate_kinase_sf"/>
</dbReference>
<dbReference type="AlphaFoldDB" id="A0A1I5X301"/>
<dbReference type="PANTHER" id="PTHR21599:SF0">
    <property type="entry name" value="GLYCERATE KINASE"/>
    <property type="match status" value="1"/>
</dbReference>
<reference evidence="5 6" key="1">
    <citation type="submission" date="2016-10" db="EMBL/GenBank/DDBJ databases">
        <authorList>
            <person name="de Groot N.N."/>
        </authorList>
    </citation>
    <scope>NUCLEOTIDE SEQUENCE [LARGE SCALE GENOMIC DNA]</scope>
    <source>
        <strain evidence="5 6">DSM 20581</strain>
    </source>
</reference>
<dbReference type="InterPro" id="IPR004381">
    <property type="entry name" value="Glycerate_kinase"/>
</dbReference>
<dbReference type="EMBL" id="FOXW01000004">
    <property type="protein sequence ID" value="SFQ26405.1"/>
    <property type="molecule type" value="Genomic_DNA"/>
</dbReference>
<protein>
    <submittedName>
        <fullName evidence="5">Glycerate kinase</fullName>
    </submittedName>
</protein>
<dbReference type="Gene3D" id="3.40.50.10350">
    <property type="entry name" value="Glycerate kinase, domain 1"/>
    <property type="match status" value="1"/>
</dbReference>
<dbReference type="InterPro" id="IPR018197">
    <property type="entry name" value="Glycerate_kinase_RE-like"/>
</dbReference>
<keyword evidence="2 4" id="KW-0808">Transferase</keyword>
<evidence type="ECO:0000256" key="2">
    <source>
        <dbReference type="ARBA" id="ARBA00022679"/>
    </source>
</evidence>
<keyword evidence="6" id="KW-1185">Reference proteome</keyword>
<dbReference type="InterPro" id="IPR018193">
    <property type="entry name" value="Glyc_kinase_flavodox-like_fold"/>
</dbReference>
<accession>A0A1I5X301</accession>
<sequence>MYIVIAPDSFKESLTAMEAARAIEEGFASVLPHENYYKIPMADGGEGTVQSIVDATGGSIKTVTVTGPLYEPVEAFYGLSGDKKIAVIEMAAASGLDKVPMEKRNPLVTTTYGFGELICDALEEGVEEILLGIGGSATNDGGAGMVMSLGGKLLDETGASISADGQGLGKLKSIDITRLHPRLKEVVIKVACDVDNPLTGKNGASHIYGPQKGGTSEQIELLDSHLAHYAQVIKKTLGKDIDQVPGAGAAGGLGAGLLAFLDAELKRGGDLLVEMLGLEEQIKQADLVITGEGGINHQTIFGKTPVAVSRIAKKHGVPVIAVAGTLSKGYESVHDEGIDAVFSILTELSSLDEVLEKGYENLKATAANVASVIKISRTAETTPREN</sequence>
<dbReference type="SUPFAM" id="SSF110738">
    <property type="entry name" value="Glycerate kinase I"/>
    <property type="match status" value="1"/>
</dbReference>
<dbReference type="Pfam" id="PF02595">
    <property type="entry name" value="Gly_kinase"/>
    <property type="match status" value="1"/>
</dbReference>
<name>A0A1I5X301_9LACT</name>
<proteinExistence type="inferred from homology"/>
<organism evidence="5 6">
    <name type="scientific">Desemzia incerta</name>
    <dbReference type="NCBI Taxonomy" id="82801"/>
    <lineage>
        <taxon>Bacteria</taxon>
        <taxon>Bacillati</taxon>
        <taxon>Bacillota</taxon>
        <taxon>Bacilli</taxon>
        <taxon>Lactobacillales</taxon>
        <taxon>Carnobacteriaceae</taxon>
        <taxon>Desemzia</taxon>
    </lineage>
</organism>
<gene>
    <name evidence="5" type="ORF">SAMN04488506_1158</name>
</gene>